<evidence type="ECO:0000313" key="5">
    <source>
        <dbReference type="EMBL" id="MDH4764258.1"/>
    </source>
</evidence>
<evidence type="ECO:0000259" key="4">
    <source>
        <dbReference type="SMART" id="SM00382"/>
    </source>
</evidence>
<dbReference type="Pfam" id="PF07728">
    <property type="entry name" value="AAA_5"/>
    <property type="match status" value="1"/>
</dbReference>
<dbReference type="InterPro" id="IPR011704">
    <property type="entry name" value="ATPase_dyneun-rel_AAA"/>
</dbReference>
<dbReference type="CDD" id="cd00009">
    <property type="entry name" value="AAA"/>
    <property type="match status" value="1"/>
</dbReference>
<dbReference type="SUPFAM" id="SSF52540">
    <property type="entry name" value="P-loop containing nucleoside triphosphate hydrolases"/>
    <property type="match status" value="1"/>
</dbReference>
<sequence length="349" mass="37722">MNLSSCVPMSAYGVTGTNADTMSPAFAAENHPLLDLVPKHNAQFLFRTELRMPVMNFLTASGGDSLALVGPTGAGKTSVVEQIAARMRYPLRKVNAHSRMEMPELIGQMSLQCDPVTGDQQTVFAHGPLALAMKEGSIFLLDEADFLDPAVMAGLNAVLEGGALVLAENRGEVIVPHPNFRFIITCNTRGQGDETGLYTGTLSQNLASWDRYRMLEVSYLSKEEELAVLQATLPQVDATILSTMIDVANGVRQQFIGNPDQALKAGQSGLTVTFSTRTLLRWARIATTYSTAASKQANFPFACPLAQALREALTNRTDKPMRLVIHTIAKDKFGAAWANDPVVPSVVKP</sequence>
<organism evidence="5 6">
    <name type="scientific">Pseudomonas flavocrustae</name>
    <dbReference type="NCBI Taxonomy" id="2991719"/>
    <lineage>
        <taxon>Bacteria</taxon>
        <taxon>Pseudomonadati</taxon>
        <taxon>Pseudomonadota</taxon>
        <taxon>Gammaproteobacteria</taxon>
        <taxon>Pseudomonadales</taxon>
        <taxon>Pseudomonadaceae</taxon>
        <taxon>Pseudomonas</taxon>
    </lineage>
</organism>
<feature type="domain" description="AAA+ ATPase" evidence="4">
    <location>
        <begin position="62"/>
        <end position="181"/>
    </location>
</feature>
<dbReference type="InterPro" id="IPR003593">
    <property type="entry name" value="AAA+_ATPase"/>
</dbReference>
<dbReference type="EMBL" id="JAPDIQ010000006">
    <property type="protein sequence ID" value="MDH4764258.1"/>
    <property type="molecule type" value="Genomic_DNA"/>
</dbReference>
<dbReference type="InterPro" id="IPR013615">
    <property type="entry name" value="CbbQ_C"/>
</dbReference>
<name>A0ABT6IIH0_9PSED</name>
<protein>
    <submittedName>
        <fullName evidence="5">AAA family ATPase</fullName>
    </submittedName>
</protein>
<dbReference type="PANTHER" id="PTHR48103">
    <property type="entry name" value="MIDASIN-RELATED"/>
    <property type="match status" value="1"/>
</dbReference>
<reference evidence="5 6" key="1">
    <citation type="submission" date="2022-10" db="EMBL/GenBank/DDBJ databases">
        <title>A novel Pseudomonas species, isolated from Passiflora incarnata leaves.</title>
        <authorList>
            <person name="Cueva-Yesquen L.G."/>
            <person name="Fantinatti-Garboggini F."/>
        </authorList>
    </citation>
    <scope>NUCLEOTIDE SEQUENCE [LARGE SCALE GENOMIC DNA]</scope>
    <source>
        <strain evidence="5 6">CBMAI 2609</strain>
    </source>
</reference>
<evidence type="ECO:0000313" key="6">
    <source>
        <dbReference type="Proteomes" id="UP001157461"/>
    </source>
</evidence>
<keyword evidence="2" id="KW-0547">Nucleotide-binding</keyword>
<comment type="caution">
    <text evidence="5">The sequence shown here is derived from an EMBL/GenBank/DDBJ whole genome shotgun (WGS) entry which is preliminary data.</text>
</comment>
<dbReference type="PANTHER" id="PTHR48103:SF2">
    <property type="entry name" value="MIDASIN"/>
    <property type="match status" value="1"/>
</dbReference>
<gene>
    <name evidence="5" type="ORF">OMP44_15315</name>
</gene>
<dbReference type="SMART" id="SM00382">
    <property type="entry name" value="AAA"/>
    <property type="match status" value="1"/>
</dbReference>
<evidence type="ECO:0000256" key="3">
    <source>
        <dbReference type="ARBA" id="ARBA00022840"/>
    </source>
</evidence>
<dbReference type="Pfam" id="PF08406">
    <property type="entry name" value="CbbQ_C"/>
    <property type="match status" value="1"/>
</dbReference>
<dbReference type="Gene3D" id="3.40.50.300">
    <property type="entry name" value="P-loop containing nucleotide triphosphate hydrolases"/>
    <property type="match status" value="1"/>
</dbReference>
<comment type="similarity">
    <text evidence="1">Belongs to the CbbQ/NirQ/NorQ/GpvN family.</text>
</comment>
<dbReference type="InterPro" id="IPR027417">
    <property type="entry name" value="P-loop_NTPase"/>
</dbReference>
<evidence type="ECO:0000256" key="2">
    <source>
        <dbReference type="ARBA" id="ARBA00022741"/>
    </source>
</evidence>
<dbReference type="Proteomes" id="UP001157461">
    <property type="component" value="Unassembled WGS sequence"/>
</dbReference>
<proteinExistence type="inferred from homology"/>
<dbReference type="RefSeq" id="WP_280309412.1">
    <property type="nucleotide sequence ID" value="NZ_JAPDIQ010000006.1"/>
</dbReference>
<keyword evidence="3" id="KW-0067">ATP-binding</keyword>
<evidence type="ECO:0000256" key="1">
    <source>
        <dbReference type="ARBA" id="ARBA00009417"/>
    </source>
</evidence>
<accession>A0ABT6IIH0</accession>
<keyword evidence="6" id="KW-1185">Reference proteome</keyword>